<sequence length="83" mass="9482">MHIAHLNPGVFKILRQVLRHLFSEGCHQYPLVLRRPGLNLRDQVVDLPLLWAHLHLRVQEARGANDLLHHLTRPLPLIGARGG</sequence>
<comment type="caution">
    <text evidence="1">The sequence shown here is derived from an EMBL/GenBank/DDBJ whole genome shotgun (WGS) entry which is preliminary data.</text>
</comment>
<dbReference type="AlphaFoldDB" id="A0A645A9J4"/>
<evidence type="ECO:0000313" key="1">
    <source>
        <dbReference type="EMBL" id="MPM49802.1"/>
    </source>
</evidence>
<accession>A0A645A9J4</accession>
<organism evidence="1">
    <name type="scientific">bioreactor metagenome</name>
    <dbReference type="NCBI Taxonomy" id="1076179"/>
    <lineage>
        <taxon>unclassified sequences</taxon>
        <taxon>metagenomes</taxon>
        <taxon>ecological metagenomes</taxon>
    </lineage>
</organism>
<reference evidence="1" key="1">
    <citation type="submission" date="2019-08" db="EMBL/GenBank/DDBJ databases">
        <authorList>
            <person name="Kucharzyk K."/>
            <person name="Murdoch R.W."/>
            <person name="Higgins S."/>
            <person name="Loffler F."/>
        </authorList>
    </citation>
    <scope>NUCLEOTIDE SEQUENCE</scope>
</reference>
<gene>
    <name evidence="1" type="ORF">SDC9_96533</name>
</gene>
<name>A0A645A9J4_9ZZZZ</name>
<proteinExistence type="predicted"/>
<protein>
    <submittedName>
        <fullName evidence="1">Uncharacterized protein</fullName>
    </submittedName>
</protein>
<dbReference type="EMBL" id="VSSQ01012679">
    <property type="protein sequence ID" value="MPM49802.1"/>
    <property type="molecule type" value="Genomic_DNA"/>
</dbReference>
<dbReference type="AntiFam" id="ANF00217">
    <property type="entry name" value="Shadow ORF (opposite uvrB)"/>
</dbReference>